<reference evidence="1" key="1">
    <citation type="submission" date="2014-12" db="EMBL/GenBank/DDBJ databases">
        <title>Insight into the proteome of Arion vulgaris.</title>
        <authorList>
            <person name="Aradska J."/>
            <person name="Bulat T."/>
            <person name="Smidak R."/>
            <person name="Sarate P."/>
            <person name="Gangsoo J."/>
            <person name="Sialana F."/>
            <person name="Bilban M."/>
            <person name="Lubec G."/>
        </authorList>
    </citation>
    <scope>NUCLEOTIDE SEQUENCE</scope>
    <source>
        <tissue evidence="1">Skin</tissue>
    </source>
</reference>
<organism evidence="1">
    <name type="scientific">Arion vulgaris</name>
    <dbReference type="NCBI Taxonomy" id="1028688"/>
    <lineage>
        <taxon>Eukaryota</taxon>
        <taxon>Metazoa</taxon>
        <taxon>Spiralia</taxon>
        <taxon>Lophotrochozoa</taxon>
        <taxon>Mollusca</taxon>
        <taxon>Gastropoda</taxon>
        <taxon>Heterobranchia</taxon>
        <taxon>Euthyneura</taxon>
        <taxon>Panpulmonata</taxon>
        <taxon>Eupulmonata</taxon>
        <taxon>Stylommatophora</taxon>
        <taxon>Helicina</taxon>
        <taxon>Arionoidea</taxon>
        <taxon>Arionidae</taxon>
        <taxon>Arion</taxon>
    </lineage>
</organism>
<dbReference type="AlphaFoldDB" id="A0A0B7BV33"/>
<dbReference type="EMBL" id="HACG01049927">
    <property type="protein sequence ID" value="CEK96792.1"/>
    <property type="molecule type" value="Transcribed_RNA"/>
</dbReference>
<sequence length="67" mass="7591">TASGKLPLLLYTIKSHDFQKTRTKQPVVFLTDTKSALQYRKLSGLKTKTVQEAQCCFALETVTLWNT</sequence>
<accession>A0A0B7BV33</accession>
<evidence type="ECO:0000313" key="1">
    <source>
        <dbReference type="EMBL" id="CEK96792.1"/>
    </source>
</evidence>
<protein>
    <submittedName>
        <fullName evidence="1">Uncharacterized protein</fullName>
    </submittedName>
</protein>
<feature type="non-terminal residue" evidence="1">
    <location>
        <position position="1"/>
    </location>
</feature>
<name>A0A0B7BV33_9EUPU</name>
<proteinExistence type="predicted"/>
<gene>
    <name evidence="1" type="primary">ORF213463</name>
</gene>